<sequence>MIEITESYVDSLAPNASAIKNGQGLVKKRSFVQLNRSEDGSLLFGECSGSGKSNYQCSADFIQPEKPILRCSCPSRQLPCKHALGLLYAYVGGGEFATAPVPEDILSKREKAEKREEKKQQQAADGAEPKPKKVNKSALKKKVQAQLDGLETLEKLVLSLVRGGIGTIDTKTIKMIQDHAKQLGNHYLPGAQNELRRLALYLSSDEDRETIYTNVMEQLTLLHAFIKKGRSHLTAKLDDPELALDHESTVEEWLGHAWQLNELKECGLMSENVELIQLSFLSYDDQARQEYVDQGYWMERETGDIHRTMQYRPYKAAKQMRADDSFFDVAQVKTLYRYPGEMNRRVRWDELITRVVGAEDVECLSAHAQRSYADVLKKVKNQLKNPLGDKNPVMLLHVSDIKQTDQNEYVLLDEAGQQIVLDDVCASHHSTVSLLPLLPADWTKDASMLVMFEHRLASGRLLAQPLTIMKDAEMIRLMY</sequence>
<dbReference type="EMBL" id="LS992241">
    <property type="protein sequence ID" value="SYX83533.1"/>
    <property type="molecule type" value="Genomic_DNA"/>
</dbReference>
<dbReference type="AlphaFoldDB" id="A0A383R9S6"/>
<accession>A0A383R9S6</accession>
<feature type="region of interest" description="Disordered" evidence="2">
    <location>
        <begin position="110"/>
        <end position="138"/>
    </location>
</feature>
<protein>
    <submittedName>
        <fullName evidence="4">Zinc finger SWIM domain protein</fullName>
    </submittedName>
</protein>
<gene>
    <name evidence="4" type="ORF">PBLR_11955</name>
</gene>
<keyword evidence="1" id="KW-0863">Zinc-finger</keyword>
<dbReference type="RefSeq" id="WP_138185605.1">
    <property type="nucleotide sequence ID" value="NZ_LS992241.1"/>
</dbReference>
<reference evidence="5" key="1">
    <citation type="submission" date="2018-08" db="EMBL/GenBank/DDBJ databases">
        <authorList>
            <person name="Chevrot R."/>
        </authorList>
    </citation>
    <scope>NUCLEOTIDE SEQUENCE [LARGE SCALE GENOMIC DNA]</scope>
</reference>
<organism evidence="4 5">
    <name type="scientific">Paenibacillus alvei</name>
    <name type="common">Bacillus alvei</name>
    <dbReference type="NCBI Taxonomy" id="44250"/>
    <lineage>
        <taxon>Bacteria</taxon>
        <taxon>Bacillati</taxon>
        <taxon>Bacillota</taxon>
        <taxon>Bacilli</taxon>
        <taxon>Bacillales</taxon>
        <taxon>Paenibacillaceae</taxon>
        <taxon>Paenibacillus</taxon>
    </lineage>
</organism>
<feature type="compositionally biased region" description="Basic and acidic residues" evidence="2">
    <location>
        <begin position="110"/>
        <end position="120"/>
    </location>
</feature>
<evidence type="ECO:0000313" key="5">
    <source>
        <dbReference type="Proteomes" id="UP000304148"/>
    </source>
</evidence>
<dbReference type="Pfam" id="PF04434">
    <property type="entry name" value="SWIM"/>
    <property type="match status" value="1"/>
</dbReference>
<dbReference type="GO" id="GO:0008270">
    <property type="term" value="F:zinc ion binding"/>
    <property type="evidence" value="ECO:0007669"/>
    <property type="project" value="UniProtKB-KW"/>
</dbReference>
<name>A0A383R9S6_PAEAL</name>
<feature type="domain" description="SWIM-type" evidence="3">
    <location>
        <begin position="55"/>
        <end position="91"/>
    </location>
</feature>
<evidence type="ECO:0000313" key="4">
    <source>
        <dbReference type="EMBL" id="SYX83533.1"/>
    </source>
</evidence>
<keyword evidence="1" id="KW-0479">Metal-binding</keyword>
<dbReference type="PROSITE" id="PS50966">
    <property type="entry name" value="ZF_SWIM"/>
    <property type="match status" value="1"/>
</dbReference>
<evidence type="ECO:0000256" key="2">
    <source>
        <dbReference type="SAM" id="MobiDB-lite"/>
    </source>
</evidence>
<keyword evidence="1" id="KW-0862">Zinc</keyword>
<evidence type="ECO:0000259" key="3">
    <source>
        <dbReference type="PROSITE" id="PS50966"/>
    </source>
</evidence>
<evidence type="ECO:0000256" key="1">
    <source>
        <dbReference type="PROSITE-ProRule" id="PRU00325"/>
    </source>
</evidence>
<dbReference type="InterPro" id="IPR007527">
    <property type="entry name" value="Znf_SWIM"/>
</dbReference>
<proteinExistence type="predicted"/>
<dbReference type="Proteomes" id="UP000304148">
    <property type="component" value="Chromosome"/>
</dbReference>